<name>A0AAI8YQP1_9PEZI</name>
<accession>A0AAI8YQP1</accession>
<evidence type="ECO:0000313" key="2">
    <source>
        <dbReference type="Proteomes" id="UP001295740"/>
    </source>
</evidence>
<organism evidence="1 2">
    <name type="scientific">Anthostomella pinea</name>
    <dbReference type="NCBI Taxonomy" id="933095"/>
    <lineage>
        <taxon>Eukaryota</taxon>
        <taxon>Fungi</taxon>
        <taxon>Dikarya</taxon>
        <taxon>Ascomycota</taxon>
        <taxon>Pezizomycotina</taxon>
        <taxon>Sordariomycetes</taxon>
        <taxon>Xylariomycetidae</taxon>
        <taxon>Xylariales</taxon>
        <taxon>Xylariaceae</taxon>
        <taxon>Anthostomella</taxon>
    </lineage>
</organism>
<gene>
    <name evidence="1" type="ORF">KHLLAP_LOCUS14286</name>
</gene>
<evidence type="ECO:0000313" key="1">
    <source>
        <dbReference type="EMBL" id="CAJ2513818.1"/>
    </source>
</evidence>
<dbReference type="EMBL" id="CAUWAG010000020">
    <property type="protein sequence ID" value="CAJ2513818.1"/>
    <property type="molecule type" value="Genomic_DNA"/>
</dbReference>
<dbReference type="AlphaFoldDB" id="A0AAI8YQP1"/>
<dbReference type="Proteomes" id="UP001295740">
    <property type="component" value="Unassembled WGS sequence"/>
</dbReference>
<protein>
    <submittedName>
        <fullName evidence="1">Uu.00g019370.m01.CDS01</fullName>
    </submittedName>
</protein>
<comment type="caution">
    <text evidence="1">The sequence shown here is derived from an EMBL/GenBank/DDBJ whole genome shotgun (WGS) entry which is preliminary data.</text>
</comment>
<sequence>MSTQSAPTRVTTSDIDTVMDYAKTGNVTALERKVAELATKHETTAAILLTSRLLNNKGQTVLHLASA</sequence>
<reference evidence="1" key="1">
    <citation type="submission" date="2023-10" db="EMBL/GenBank/DDBJ databases">
        <authorList>
            <person name="Hackl T."/>
        </authorList>
    </citation>
    <scope>NUCLEOTIDE SEQUENCE</scope>
</reference>
<keyword evidence="2" id="KW-1185">Reference proteome</keyword>
<proteinExistence type="predicted"/>